<keyword evidence="1" id="KW-0812">Transmembrane</keyword>
<evidence type="ECO:0000313" key="3">
    <source>
        <dbReference type="Proteomes" id="UP001596101"/>
    </source>
</evidence>
<dbReference type="EMBL" id="JBHSMR010000013">
    <property type="protein sequence ID" value="MFC5479021.1"/>
    <property type="molecule type" value="Genomic_DNA"/>
</dbReference>
<evidence type="ECO:0008006" key="4">
    <source>
        <dbReference type="Google" id="ProtNLM"/>
    </source>
</evidence>
<accession>A0ABW0MNA8</accession>
<proteinExistence type="predicted"/>
<reference evidence="3" key="1">
    <citation type="journal article" date="2019" name="Int. J. Syst. Evol. Microbiol.">
        <title>The Global Catalogue of Microorganisms (GCM) 10K type strain sequencing project: providing services to taxonomists for standard genome sequencing and annotation.</title>
        <authorList>
            <consortium name="The Broad Institute Genomics Platform"/>
            <consortium name="The Broad Institute Genome Sequencing Center for Infectious Disease"/>
            <person name="Wu L."/>
            <person name="Ma J."/>
        </authorList>
    </citation>
    <scope>NUCLEOTIDE SEQUENCE [LARGE SCALE GENOMIC DNA]</scope>
    <source>
        <strain evidence="3">CCUG 43111</strain>
    </source>
</reference>
<feature type="transmembrane region" description="Helical" evidence="1">
    <location>
        <begin position="12"/>
        <end position="38"/>
    </location>
</feature>
<evidence type="ECO:0000256" key="1">
    <source>
        <dbReference type="SAM" id="Phobius"/>
    </source>
</evidence>
<protein>
    <recommendedName>
        <fullName evidence="4">DUF3397 domain-containing protein</fullName>
    </recommendedName>
</protein>
<feature type="transmembrane region" description="Helical" evidence="1">
    <location>
        <begin position="50"/>
        <end position="69"/>
    </location>
</feature>
<feature type="transmembrane region" description="Helical" evidence="1">
    <location>
        <begin position="81"/>
        <end position="102"/>
    </location>
</feature>
<name>A0ABW0MNA8_9BURK</name>
<organism evidence="2 3">
    <name type="scientific">Massilia suwonensis</name>
    <dbReference type="NCBI Taxonomy" id="648895"/>
    <lineage>
        <taxon>Bacteria</taxon>
        <taxon>Pseudomonadati</taxon>
        <taxon>Pseudomonadota</taxon>
        <taxon>Betaproteobacteria</taxon>
        <taxon>Burkholderiales</taxon>
        <taxon>Oxalobacteraceae</taxon>
        <taxon>Telluria group</taxon>
        <taxon>Massilia</taxon>
    </lineage>
</organism>
<keyword evidence="1" id="KW-0472">Membrane</keyword>
<evidence type="ECO:0000313" key="2">
    <source>
        <dbReference type="EMBL" id="MFC5479021.1"/>
    </source>
</evidence>
<sequence length="146" mass="15793">MLESQYHVRIDIFFGAAMTDIVVLLPALLGILFIAWSLRLAARLLGLRNYVSWKLCFIFSLILFSLALARKASGLVLSDHMPPLLGMLIGVAFSLAIGSWFFGKYAKGPAMHPLGWQTGAKLTACSFALVGLPALALFALGRLLVG</sequence>
<keyword evidence="1" id="KW-1133">Transmembrane helix</keyword>
<comment type="caution">
    <text evidence="2">The sequence shown here is derived from an EMBL/GenBank/DDBJ whole genome shotgun (WGS) entry which is preliminary data.</text>
</comment>
<gene>
    <name evidence="2" type="ORF">ACFPQ5_12505</name>
</gene>
<dbReference type="Proteomes" id="UP001596101">
    <property type="component" value="Unassembled WGS sequence"/>
</dbReference>
<keyword evidence="3" id="KW-1185">Reference proteome</keyword>
<dbReference type="RefSeq" id="WP_379755758.1">
    <property type="nucleotide sequence ID" value="NZ_JBHSMR010000013.1"/>
</dbReference>
<feature type="transmembrane region" description="Helical" evidence="1">
    <location>
        <begin position="122"/>
        <end position="145"/>
    </location>
</feature>